<proteinExistence type="predicted"/>
<feature type="repeat" description="Cell wall-binding" evidence="7">
    <location>
        <begin position="148"/>
        <end position="167"/>
    </location>
</feature>
<protein>
    <recommendedName>
        <fullName evidence="10">L,D-TPase catalytic domain-containing protein</fullName>
    </recommendedName>
</protein>
<name>A0A7I8E3P9_9FIRM</name>
<accession>A0A7I8E3P9</accession>
<dbReference type="GO" id="GO:0016740">
    <property type="term" value="F:transferase activity"/>
    <property type="evidence" value="ECO:0007669"/>
    <property type="project" value="UniProtKB-KW"/>
</dbReference>
<feature type="active site" description="Proton donor/acceptor" evidence="8">
    <location>
        <position position="466"/>
    </location>
</feature>
<evidence type="ECO:0000313" key="11">
    <source>
        <dbReference type="EMBL" id="BCL58966.1"/>
    </source>
</evidence>
<dbReference type="GO" id="GO:0071972">
    <property type="term" value="F:peptidoglycan L,D-transpeptidase activity"/>
    <property type="evidence" value="ECO:0007669"/>
    <property type="project" value="TreeGrafter"/>
</dbReference>
<dbReference type="CDD" id="cd16913">
    <property type="entry name" value="YkuD_like"/>
    <property type="match status" value="1"/>
</dbReference>
<dbReference type="EMBL" id="AP024085">
    <property type="protein sequence ID" value="BCL58966.1"/>
    <property type="molecule type" value="Genomic_DNA"/>
</dbReference>
<keyword evidence="3" id="KW-0677">Repeat</keyword>
<evidence type="ECO:0000256" key="9">
    <source>
        <dbReference type="SAM" id="SignalP"/>
    </source>
</evidence>
<dbReference type="RefSeq" id="WP_118346813.1">
    <property type="nucleotide sequence ID" value="NZ_AP024085.1"/>
</dbReference>
<dbReference type="PROSITE" id="PS52029">
    <property type="entry name" value="LD_TPASE"/>
    <property type="match status" value="1"/>
</dbReference>
<feature type="domain" description="L,D-TPase catalytic" evidence="10">
    <location>
        <begin position="394"/>
        <end position="513"/>
    </location>
</feature>
<comment type="pathway">
    <text evidence="1 8">Cell wall biogenesis; peptidoglycan biosynthesis.</text>
</comment>
<evidence type="ECO:0000256" key="8">
    <source>
        <dbReference type="PROSITE-ProRule" id="PRU01373"/>
    </source>
</evidence>
<evidence type="ECO:0000256" key="1">
    <source>
        <dbReference type="ARBA" id="ARBA00004752"/>
    </source>
</evidence>
<gene>
    <name evidence="11" type="ORF">Fi14EGH31_26780</name>
</gene>
<feature type="repeat" description="Cell wall-binding" evidence="7">
    <location>
        <begin position="254"/>
        <end position="273"/>
    </location>
</feature>
<sequence>MKGYLKKGIACFIFLFSISMSLSFVSALEGNDEVKMNDVVEVKNGLYKENGKVYFYENDVAITGIVNDNGTFYYVNADGNVKTGWVNDQNHWYFVNNDATCKQGWYKYYGKWYYLDANDETYPSSAITNQAKEINGIKYHFDENGAIKTGWINDDDHWYFYDGNASLVSGWYKYYGKWYYLDANDEAYPYAAITNQVREINGVKYTFDENGAIKTGWMLDGNDWYYYDQNGNKCTGWVYVKNQWYLLNDAGVMQTGWQRVSGKWYYLDESGQGYMYTGWLDLNGQWYYLNAYGSMLTGWINVKGTWYYMDASGAMCTGWKQIAGTWYYLHSGGNMAIGWLKDNNQWYYLNSSGAMLHDTYFEAFYFTSSGALRSDSVYDSMTSRASGYSSATNYLILVDTANCRVAIYQGSVNNWNNIHYYSCAPGKASTPTVKGEFTVGIRGYYFDSGSSRCFWYTQFKGNYLFHSTLYNKNGTIQDNRTGIPLSHGCVRLEIQYAKWIYDNIPSGTKVVVY</sequence>
<dbReference type="SUPFAM" id="SSF69360">
    <property type="entry name" value="Cell wall binding repeat"/>
    <property type="match status" value="3"/>
</dbReference>
<dbReference type="SUPFAM" id="SSF141523">
    <property type="entry name" value="L,D-transpeptidase catalytic domain-like"/>
    <property type="match status" value="1"/>
</dbReference>
<dbReference type="PANTHER" id="PTHR30582:SF2">
    <property type="entry name" value="L,D-TRANSPEPTIDASE YCIB-RELATED"/>
    <property type="match status" value="1"/>
</dbReference>
<dbReference type="Proteomes" id="UP000593842">
    <property type="component" value="Chromosome"/>
</dbReference>
<feature type="chain" id="PRO_5032692836" description="L,D-TPase catalytic domain-containing protein" evidence="9">
    <location>
        <begin position="28"/>
        <end position="513"/>
    </location>
</feature>
<organism evidence="11 12">
    <name type="scientific">Faecalibacillus intestinalis</name>
    <dbReference type="NCBI Taxonomy" id="1982626"/>
    <lineage>
        <taxon>Bacteria</taxon>
        <taxon>Bacillati</taxon>
        <taxon>Bacillota</taxon>
        <taxon>Erysipelotrichia</taxon>
        <taxon>Erysipelotrichales</taxon>
        <taxon>Coprobacillaceae</taxon>
        <taxon>Faecalibacillus</taxon>
    </lineage>
</organism>
<reference evidence="12" key="1">
    <citation type="submission" date="2020-09" db="EMBL/GenBank/DDBJ databases">
        <title>Complete genome sequencing of Faecalibacillus intestinalis strain 14EGH31.</title>
        <authorList>
            <person name="Sakamoto M."/>
            <person name="Murakami T."/>
            <person name="Mori H."/>
        </authorList>
    </citation>
    <scope>NUCLEOTIDE SEQUENCE [LARGE SCALE GENOMIC DNA]</scope>
    <source>
        <strain evidence="12">14EGH31</strain>
    </source>
</reference>
<dbReference type="InterPro" id="IPR018337">
    <property type="entry name" value="Cell_wall/Cho-bd_repeat"/>
</dbReference>
<dbReference type="PROSITE" id="PS51170">
    <property type="entry name" value="CW"/>
    <property type="match status" value="7"/>
</dbReference>
<dbReference type="InterPro" id="IPR038063">
    <property type="entry name" value="Transpep_catalytic_dom"/>
</dbReference>
<dbReference type="InterPro" id="IPR005490">
    <property type="entry name" value="LD_TPept_cat_dom"/>
</dbReference>
<feature type="signal peptide" evidence="9">
    <location>
        <begin position="1"/>
        <end position="27"/>
    </location>
</feature>
<feature type="repeat" description="Cell wall-binding" evidence="7">
    <location>
        <begin position="296"/>
        <end position="315"/>
    </location>
</feature>
<dbReference type="PANTHER" id="PTHR30582">
    <property type="entry name" value="L,D-TRANSPEPTIDASE"/>
    <property type="match status" value="1"/>
</dbReference>
<dbReference type="InterPro" id="IPR050979">
    <property type="entry name" value="LD-transpeptidase"/>
</dbReference>
<dbReference type="Pfam" id="PF01473">
    <property type="entry name" value="Choline_bind_1"/>
    <property type="match status" value="7"/>
</dbReference>
<evidence type="ECO:0000256" key="4">
    <source>
        <dbReference type="ARBA" id="ARBA00022960"/>
    </source>
</evidence>
<feature type="active site" description="Nucleophile" evidence="8">
    <location>
        <position position="489"/>
    </location>
</feature>
<evidence type="ECO:0000256" key="6">
    <source>
        <dbReference type="ARBA" id="ARBA00023316"/>
    </source>
</evidence>
<evidence type="ECO:0000256" key="3">
    <source>
        <dbReference type="ARBA" id="ARBA00022737"/>
    </source>
</evidence>
<feature type="repeat" description="Cell wall-binding" evidence="7">
    <location>
        <begin position="276"/>
        <end position="295"/>
    </location>
</feature>
<feature type="repeat" description="Cell wall-binding" evidence="7">
    <location>
        <begin position="316"/>
        <end position="335"/>
    </location>
</feature>
<dbReference type="Gene3D" id="2.10.270.10">
    <property type="entry name" value="Cholin Binding"/>
    <property type="match status" value="4"/>
</dbReference>
<dbReference type="Pfam" id="PF03734">
    <property type="entry name" value="YkuD"/>
    <property type="match status" value="1"/>
</dbReference>
<keyword evidence="6 8" id="KW-0961">Cell wall biogenesis/degradation</keyword>
<evidence type="ECO:0000256" key="5">
    <source>
        <dbReference type="ARBA" id="ARBA00022984"/>
    </source>
</evidence>
<dbReference type="Pfam" id="PF19127">
    <property type="entry name" value="Choline_bind_3"/>
    <property type="match status" value="2"/>
</dbReference>
<dbReference type="AlphaFoldDB" id="A0A7I8E3P9"/>
<keyword evidence="4 8" id="KW-0133">Cell shape</keyword>
<evidence type="ECO:0000259" key="10">
    <source>
        <dbReference type="PROSITE" id="PS52029"/>
    </source>
</evidence>
<feature type="repeat" description="Cell wall-binding" evidence="7">
    <location>
        <begin position="214"/>
        <end position="233"/>
    </location>
</feature>
<dbReference type="GO" id="GO:0008360">
    <property type="term" value="P:regulation of cell shape"/>
    <property type="evidence" value="ECO:0007669"/>
    <property type="project" value="UniProtKB-UniRule"/>
</dbReference>
<keyword evidence="2" id="KW-0808">Transferase</keyword>
<dbReference type="GeneID" id="70581116"/>
<evidence type="ECO:0000256" key="7">
    <source>
        <dbReference type="PROSITE-ProRule" id="PRU00591"/>
    </source>
</evidence>
<evidence type="ECO:0000313" key="12">
    <source>
        <dbReference type="Proteomes" id="UP000593842"/>
    </source>
</evidence>
<dbReference type="GO" id="GO:0018104">
    <property type="term" value="P:peptidoglycan-protein cross-linking"/>
    <property type="evidence" value="ECO:0007669"/>
    <property type="project" value="TreeGrafter"/>
</dbReference>
<dbReference type="UniPathway" id="UPA00219"/>
<dbReference type="GO" id="GO:0071555">
    <property type="term" value="P:cell wall organization"/>
    <property type="evidence" value="ECO:0007669"/>
    <property type="project" value="UniProtKB-UniRule"/>
</dbReference>
<dbReference type="Gene3D" id="2.40.440.10">
    <property type="entry name" value="L,D-transpeptidase catalytic domain-like"/>
    <property type="match status" value="1"/>
</dbReference>
<keyword evidence="5 8" id="KW-0573">Peptidoglycan synthesis</keyword>
<evidence type="ECO:0000256" key="2">
    <source>
        <dbReference type="ARBA" id="ARBA00022679"/>
    </source>
</evidence>
<feature type="repeat" description="Cell wall-binding" evidence="7">
    <location>
        <begin position="336"/>
        <end position="355"/>
    </location>
</feature>
<dbReference type="KEGG" id="fit:Fi14EGH31_26780"/>
<keyword evidence="9" id="KW-0732">Signal</keyword>
<dbReference type="GO" id="GO:0005576">
    <property type="term" value="C:extracellular region"/>
    <property type="evidence" value="ECO:0007669"/>
    <property type="project" value="TreeGrafter"/>
</dbReference>